<name>A0A0H3ZKQ7_9VIBR</name>
<reference evidence="1" key="1">
    <citation type="journal article" date="2015" name="MBio">
        <title>Eco-Evolutionary Dynamics of Episomes among Ecologically Cohesive Bacterial Populations.</title>
        <authorList>
            <person name="Xue H."/>
            <person name="Cordero O.X."/>
            <person name="Camas F.M."/>
            <person name="Trimble W."/>
            <person name="Meyer F."/>
            <person name="Guglielmini J."/>
            <person name="Rocha E.P."/>
            <person name="Polz M.F."/>
        </authorList>
    </citation>
    <scope>NUCLEOTIDE SEQUENCE</scope>
    <source>
        <strain evidence="1">FF_482</strain>
    </source>
</reference>
<evidence type="ECO:0000313" key="1">
    <source>
        <dbReference type="EMBL" id="AKN36663.1"/>
    </source>
</evidence>
<proteinExistence type="predicted"/>
<organism evidence="1">
    <name type="scientific">Vibrio sp. FF_482</name>
    <dbReference type="NCBI Taxonomy" id="1652836"/>
    <lineage>
        <taxon>Bacteria</taxon>
        <taxon>Pseudomonadati</taxon>
        <taxon>Pseudomonadota</taxon>
        <taxon>Gammaproteobacteria</taxon>
        <taxon>Vibrionales</taxon>
        <taxon>Vibrionaceae</taxon>
        <taxon>Vibrio</taxon>
    </lineage>
</organism>
<accession>A0A0H3ZKQ7</accession>
<protein>
    <submittedName>
        <fullName evidence="1">Uncharacterized protein</fullName>
    </submittedName>
</protein>
<dbReference type="AlphaFoldDB" id="A0A0H3ZKQ7"/>
<sequence>MADNTSADITRYGPATHVFVVNVKRQIKDWSSDDEPWQMETLEDKRDIESHHGGGGILVERTNEGALVTVSLKPGSKDSGYFSGLYQSGDIFDAEQTTIGTGEKILLSGGVVTKFGDVGRGFKPTNDNYQMKFLKVVPVMGSK</sequence>
<dbReference type="EMBL" id="KP795504">
    <property type="protein sequence ID" value="AKN36663.1"/>
    <property type="molecule type" value="Genomic_DNA"/>
</dbReference>